<dbReference type="Proteomes" id="UP000694396">
    <property type="component" value="Unplaced"/>
</dbReference>
<reference evidence="2" key="2">
    <citation type="submission" date="2025-09" db="UniProtKB">
        <authorList>
            <consortium name="Ensembl"/>
        </authorList>
    </citation>
    <scope>IDENTIFICATION</scope>
</reference>
<dbReference type="PANTHER" id="PTHR28635">
    <property type="entry name" value="TRANSMEMBRANE INNER EAR EXPRESSED PROTEIN"/>
    <property type="match status" value="1"/>
</dbReference>
<name>A0A8C3QNZ3_9PASS</name>
<dbReference type="AlphaFoldDB" id="A0A8C3QNZ3"/>
<keyword evidence="3" id="KW-1185">Reference proteome</keyword>
<dbReference type="Pfam" id="PF16038">
    <property type="entry name" value="TMIE"/>
    <property type="match status" value="1"/>
</dbReference>
<dbReference type="GO" id="GO:0042472">
    <property type="term" value="P:inner ear morphogenesis"/>
    <property type="evidence" value="ECO:0007669"/>
    <property type="project" value="TreeGrafter"/>
</dbReference>
<reference evidence="2" key="1">
    <citation type="submission" date="2025-08" db="UniProtKB">
        <authorList>
            <consortium name="Ensembl"/>
        </authorList>
    </citation>
    <scope>IDENTIFICATION</scope>
</reference>
<organism evidence="2 3">
    <name type="scientific">Cyanoderma ruficeps</name>
    <name type="common">rufous-capped babbler</name>
    <dbReference type="NCBI Taxonomy" id="181631"/>
    <lineage>
        <taxon>Eukaryota</taxon>
        <taxon>Metazoa</taxon>
        <taxon>Chordata</taxon>
        <taxon>Craniata</taxon>
        <taxon>Vertebrata</taxon>
        <taxon>Euteleostomi</taxon>
        <taxon>Archelosauria</taxon>
        <taxon>Archosauria</taxon>
        <taxon>Dinosauria</taxon>
        <taxon>Saurischia</taxon>
        <taxon>Theropoda</taxon>
        <taxon>Coelurosauria</taxon>
        <taxon>Aves</taxon>
        <taxon>Neognathae</taxon>
        <taxon>Neoaves</taxon>
        <taxon>Telluraves</taxon>
        <taxon>Australaves</taxon>
        <taxon>Passeriformes</taxon>
        <taxon>Sylvioidea</taxon>
        <taxon>Timaliidae</taxon>
        <taxon>Cyanoderma</taxon>
    </lineage>
</organism>
<feature type="region of interest" description="Disordered" evidence="1">
    <location>
        <begin position="1"/>
        <end position="37"/>
    </location>
</feature>
<dbReference type="InterPro" id="IPR032006">
    <property type="entry name" value="TMIE"/>
</dbReference>
<dbReference type="GO" id="GO:0007605">
    <property type="term" value="P:sensory perception of sound"/>
    <property type="evidence" value="ECO:0007669"/>
    <property type="project" value="TreeGrafter"/>
</dbReference>
<evidence type="ECO:0000313" key="2">
    <source>
        <dbReference type="Ensembl" id="ENSCRFP00000008827.1"/>
    </source>
</evidence>
<proteinExistence type="predicted"/>
<dbReference type="PANTHER" id="PTHR28635:SF1">
    <property type="entry name" value="TRANSMEMBRANE INNER EAR EXPRESSED PROTEIN"/>
    <property type="match status" value="1"/>
</dbReference>
<protein>
    <submittedName>
        <fullName evidence="2">Uncharacterized protein</fullName>
    </submittedName>
</protein>
<evidence type="ECO:0000313" key="3">
    <source>
        <dbReference type="Proteomes" id="UP000694396"/>
    </source>
</evidence>
<dbReference type="Ensembl" id="ENSCRFT00000009146.1">
    <property type="protein sequence ID" value="ENSCRFP00000008827.1"/>
    <property type="gene ID" value="ENSCRFG00000006929.1"/>
</dbReference>
<sequence>RNPTQTPKTPWNPTQTPKTPWNPTQTPKTPRNSIPNPKNSLEFPFFPLSPVIFRFITLCCIFKCRIPRTRKEIEARYAQRRAAKAYADKLDTVPPLGELTTIPGGNSRGFLGILGAGSPSMSSLTVLEGIPGDFWEFWEGEIHQ</sequence>
<accession>A0A8C3QNZ3</accession>
<evidence type="ECO:0000256" key="1">
    <source>
        <dbReference type="SAM" id="MobiDB-lite"/>
    </source>
</evidence>